<accession>A0A7W6R2T5</accession>
<dbReference type="AlphaFoldDB" id="A0A7W6R2T5"/>
<proteinExistence type="predicted"/>
<protein>
    <recommendedName>
        <fullName evidence="3">PspA/IM30 family protein</fullName>
    </recommendedName>
</protein>
<evidence type="ECO:0000313" key="1">
    <source>
        <dbReference type="EMBL" id="MBB4235803.1"/>
    </source>
</evidence>
<dbReference type="EMBL" id="JACIFY010000007">
    <property type="protein sequence ID" value="MBB4235803.1"/>
    <property type="molecule type" value="Genomic_DNA"/>
</dbReference>
<comment type="caution">
    <text evidence="1">The sequence shown here is derived from an EMBL/GenBank/DDBJ whole genome shotgun (WGS) entry which is preliminary data.</text>
</comment>
<evidence type="ECO:0000313" key="2">
    <source>
        <dbReference type="Proteomes" id="UP000540909"/>
    </source>
</evidence>
<dbReference type="Proteomes" id="UP000540909">
    <property type="component" value="Unassembled WGS sequence"/>
</dbReference>
<gene>
    <name evidence="1" type="ORF">GGD57_002377</name>
</gene>
<reference evidence="1 2" key="1">
    <citation type="submission" date="2020-08" db="EMBL/GenBank/DDBJ databases">
        <title>Genomic Encyclopedia of Type Strains, Phase IV (KMG-V): Genome sequencing to study the core and pangenomes of soil and plant-associated prokaryotes.</title>
        <authorList>
            <person name="Whitman W."/>
        </authorList>
    </citation>
    <scope>NUCLEOTIDE SEQUENCE [LARGE SCALE GENOMIC DNA]</scope>
    <source>
        <strain evidence="1 2">SEMIA 4089</strain>
    </source>
</reference>
<organism evidence="1 2">
    <name type="scientific">Rhizobium esperanzae</name>
    <dbReference type="NCBI Taxonomy" id="1967781"/>
    <lineage>
        <taxon>Bacteria</taxon>
        <taxon>Pseudomonadati</taxon>
        <taxon>Pseudomonadota</taxon>
        <taxon>Alphaproteobacteria</taxon>
        <taxon>Hyphomicrobiales</taxon>
        <taxon>Rhizobiaceae</taxon>
        <taxon>Rhizobium/Agrobacterium group</taxon>
        <taxon>Rhizobium</taxon>
    </lineage>
</organism>
<sequence>MLKRFFEKWRELEEALDGIDDLQGQAFLNLERRVARLEKELASLRAIPPLEN</sequence>
<name>A0A7W6R2T5_9HYPH</name>
<evidence type="ECO:0008006" key="3">
    <source>
        <dbReference type="Google" id="ProtNLM"/>
    </source>
</evidence>